<keyword evidence="3" id="KW-1185">Reference proteome</keyword>
<feature type="region of interest" description="Disordered" evidence="1">
    <location>
        <begin position="227"/>
        <end position="249"/>
    </location>
</feature>
<dbReference type="Proteomes" id="UP000250140">
    <property type="component" value="Unassembled WGS sequence"/>
</dbReference>
<feature type="compositionally biased region" description="Pro residues" evidence="1">
    <location>
        <begin position="652"/>
        <end position="664"/>
    </location>
</feature>
<evidence type="ECO:0000313" key="2">
    <source>
        <dbReference type="EMBL" id="OCL13304.1"/>
    </source>
</evidence>
<proteinExistence type="predicted"/>
<feature type="region of interest" description="Disordered" evidence="1">
    <location>
        <begin position="186"/>
        <end position="214"/>
    </location>
</feature>
<name>A0A8E2JXJ6_9PEZI</name>
<feature type="region of interest" description="Disordered" evidence="1">
    <location>
        <begin position="598"/>
        <end position="664"/>
    </location>
</feature>
<feature type="compositionally biased region" description="Low complexity" evidence="1">
    <location>
        <begin position="429"/>
        <end position="448"/>
    </location>
</feature>
<evidence type="ECO:0000256" key="1">
    <source>
        <dbReference type="SAM" id="MobiDB-lite"/>
    </source>
</evidence>
<feature type="region of interest" description="Disordered" evidence="1">
    <location>
        <begin position="555"/>
        <end position="576"/>
    </location>
</feature>
<dbReference type="OrthoDB" id="3946727at2759"/>
<gene>
    <name evidence="2" type="ORF">AOQ84DRAFT_115199</name>
</gene>
<dbReference type="AlphaFoldDB" id="A0A8E2JXJ6"/>
<organism evidence="2 3">
    <name type="scientific">Glonium stellatum</name>
    <dbReference type="NCBI Taxonomy" id="574774"/>
    <lineage>
        <taxon>Eukaryota</taxon>
        <taxon>Fungi</taxon>
        <taxon>Dikarya</taxon>
        <taxon>Ascomycota</taxon>
        <taxon>Pezizomycotina</taxon>
        <taxon>Dothideomycetes</taxon>
        <taxon>Pleosporomycetidae</taxon>
        <taxon>Gloniales</taxon>
        <taxon>Gloniaceae</taxon>
        <taxon>Glonium</taxon>
    </lineage>
</organism>
<sequence length="664" mass="71381">MSIIDGYPLHSVLRDHQTMNTHQPANPCQSDWSSEQKPLAVRSLGPLSDCSAGSKTSTRQLCVQVDLSKGSSRSHTSYEPVYSIPSRENDLANRRSNKDSGAAILDKPGLSAKHHLQASPIQPIATVRFINRPNGTPLATIIEQKSCSTLSSRPEPCTKPTFYPRALHAAYEPSPSATTSLNIRPSAREARSKISLPNPLNQEESPDLDRSATHEPTLSAALDCTQQGQELTCPPESSEPPFVRPKQLSASSCSPATISAHNETNHHAGRTLRISLRDLLGGNRTIPRHSLSVPSLRAQSPRDTTAARGASRTLDRTEQKRRFVRGDEKKKRYAIYNAPIIDTSSAFLNHPAALSLGPKEVNVAQTIVVDATSDGALRTGVSQTPDTRLKAESLTRITITPTTDESRDVSSSPTPSPSQFPAPPNLVITSTSSSSTRSSSSITSLGTSAGPSLSKRSRDDVSRYTAAGIPIYRPNAPSLRALDRSRELSFSSVTTEVSNTSIGAELEKVAANQPTALRREGIDANKIISSKQISHLNKRPTLSPFPLPNPLAIPTHSSWSPKPPITTTTPRINPPTTTTFRSAALPILLPLAAAAGLPPPRFTTHQQQHHRSRFSRWSSTTSTPSSSSPPHTQHHRAPAFPIARPATLPATSSPPPPPPPPSSS</sequence>
<feature type="compositionally biased region" description="Low complexity" evidence="1">
    <location>
        <begin position="565"/>
        <end position="576"/>
    </location>
</feature>
<accession>A0A8E2JXJ6</accession>
<feature type="compositionally biased region" description="Low complexity" evidence="1">
    <location>
        <begin position="615"/>
        <end position="631"/>
    </location>
</feature>
<feature type="non-terminal residue" evidence="2">
    <location>
        <position position="664"/>
    </location>
</feature>
<feature type="region of interest" description="Disordered" evidence="1">
    <location>
        <begin position="377"/>
        <end position="459"/>
    </location>
</feature>
<feature type="region of interest" description="Disordered" evidence="1">
    <location>
        <begin position="294"/>
        <end position="316"/>
    </location>
</feature>
<dbReference type="EMBL" id="KV748738">
    <property type="protein sequence ID" value="OCL13304.1"/>
    <property type="molecule type" value="Genomic_DNA"/>
</dbReference>
<evidence type="ECO:0000313" key="3">
    <source>
        <dbReference type="Proteomes" id="UP000250140"/>
    </source>
</evidence>
<feature type="compositionally biased region" description="Pro residues" evidence="1">
    <location>
        <begin position="414"/>
        <end position="424"/>
    </location>
</feature>
<protein>
    <submittedName>
        <fullName evidence="2">Uncharacterized protein</fullName>
    </submittedName>
</protein>
<reference evidence="2 3" key="1">
    <citation type="journal article" date="2016" name="Nat. Commun.">
        <title>Ectomycorrhizal ecology is imprinted in the genome of the dominant symbiotic fungus Cenococcum geophilum.</title>
        <authorList>
            <consortium name="DOE Joint Genome Institute"/>
            <person name="Peter M."/>
            <person name="Kohler A."/>
            <person name="Ohm R.A."/>
            <person name="Kuo A."/>
            <person name="Krutzmann J."/>
            <person name="Morin E."/>
            <person name="Arend M."/>
            <person name="Barry K.W."/>
            <person name="Binder M."/>
            <person name="Choi C."/>
            <person name="Clum A."/>
            <person name="Copeland A."/>
            <person name="Grisel N."/>
            <person name="Haridas S."/>
            <person name="Kipfer T."/>
            <person name="LaButti K."/>
            <person name="Lindquist E."/>
            <person name="Lipzen A."/>
            <person name="Maire R."/>
            <person name="Meier B."/>
            <person name="Mihaltcheva S."/>
            <person name="Molinier V."/>
            <person name="Murat C."/>
            <person name="Poggeler S."/>
            <person name="Quandt C.A."/>
            <person name="Sperisen C."/>
            <person name="Tritt A."/>
            <person name="Tisserant E."/>
            <person name="Crous P.W."/>
            <person name="Henrissat B."/>
            <person name="Nehls U."/>
            <person name="Egli S."/>
            <person name="Spatafora J.W."/>
            <person name="Grigoriev I.V."/>
            <person name="Martin F.M."/>
        </authorList>
    </citation>
    <scope>NUCLEOTIDE SEQUENCE [LARGE SCALE GENOMIC DNA]</scope>
    <source>
        <strain evidence="2 3">CBS 207.34</strain>
    </source>
</reference>